<comment type="similarity">
    <text evidence="8">Belongs to the CWC16 family. YJU2 subfamily.</text>
</comment>
<keyword evidence="10" id="KW-1185">Reference proteome</keyword>
<keyword evidence="7 8" id="KW-0539">Nucleus</keyword>
<feature type="binding site" evidence="8">
    <location>
        <position position="48"/>
    </location>
    <ligand>
        <name>Zn(2+)</name>
        <dbReference type="ChEBI" id="CHEBI:29105"/>
    </ligand>
</feature>
<protein>
    <recommendedName>
        <fullName evidence="8">Splicing factor YJU2</fullName>
    </recommendedName>
</protein>
<dbReference type="PANTHER" id="PTHR12111:SF1">
    <property type="entry name" value="SPLICING FACTOR YJU2"/>
    <property type="match status" value="1"/>
</dbReference>
<dbReference type="HAMAP" id="MF_03226">
    <property type="entry name" value="YJU2"/>
    <property type="match status" value="1"/>
</dbReference>
<evidence type="ECO:0000256" key="6">
    <source>
        <dbReference type="ARBA" id="ARBA00023187"/>
    </source>
</evidence>
<feature type="region of interest" description="Disordered" evidence="9">
    <location>
        <begin position="278"/>
        <end position="336"/>
    </location>
</feature>
<dbReference type="GO" id="GO:0000349">
    <property type="term" value="P:generation of catalytic spliceosome for first transesterification step"/>
    <property type="evidence" value="ECO:0007669"/>
    <property type="project" value="UniProtKB-UniRule"/>
</dbReference>
<dbReference type="AlphaFoldDB" id="A0A914CCL8"/>
<evidence type="ECO:0000256" key="3">
    <source>
        <dbReference type="ARBA" id="ARBA00022723"/>
    </source>
</evidence>
<dbReference type="GO" id="GO:0046872">
    <property type="term" value="F:metal ion binding"/>
    <property type="evidence" value="ECO:0007669"/>
    <property type="project" value="UniProtKB-KW"/>
</dbReference>
<evidence type="ECO:0000256" key="5">
    <source>
        <dbReference type="ARBA" id="ARBA00022833"/>
    </source>
</evidence>
<evidence type="ECO:0000313" key="11">
    <source>
        <dbReference type="WBParaSite" id="ACRNAN_Path_834.g3200.t1"/>
    </source>
</evidence>
<proteinExistence type="inferred from homology"/>
<evidence type="ECO:0000256" key="8">
    <source>
        <dbReference type="HAMAP-Rule" id="MF_03226"/>
    </source>
</evidence>
<comment type="subcellular location">
    <subcellularLocation>
        <location evidence="1 8">Nucleus</location>
    </subcellularLocation>
</comment>
<dbReference type="Proteomes" id="UP000887540">
    <property type="component" value="Unplaced"/>
</dbReference>
<evidence type="ECO:0000256" key="9">
    <source>
        <dbReference type="SAM" id="MobiDB-lite"/>
    </source>
</evidence>
<keyword evidence="5 8" id="KW-0862">Zinc</keyword>
<dbReference type="GO" id="GO:0071006">
    <property type="term" value="C:U2-type catalytic step 1 spliceosome"/>
    <property type="evidence" value="ECO:0007669"/>
    <property type="project" value="UniProtKB-UniRule"/>
</dbReference>
<comment type="function">
    <text evidence="8">Part of the spliceosome which catalyzes two sequential transesterification reactions, first the excision of the non-coding intron from pre-mRNA and then the ligation of the coding exons to form the mature mRNA. Plays a role in stabilizing the structure of the spliceosome catalytic core and docking of the branch helix into the active site, producing 5'-exon and lariat intron-3'-intermediates.</text>
</comment>
<dbReference type="InterPro" id="IPR007590">
    <property type="entry name" value="Saf4/Yju2"/>
</dbReference>
<sequence length="336" mass="39235">MTGTERKVFQKYYPPDFDPSKIPRAKQKRNHQWVQRVMAPYNMQCNTCSEYIYKGKKFNMRREMVEGETYLGLRLFRFYFRCPNCLAEITFTTDLENCDYRAEHGATRLFDAFKYYQEQAKTEEDKDAAEKTDAMKMLEKRTKMSRAEMDAMGKLEELQEVNRRNEKINAIEFLKELERQSLMPESERLKAQEEEDERFIRELYGKTEDGKTIRRINDTEPDIIKAEAPSTSKASSVTSSLADLAPLAPKKEKRQNESNQKKLLKGLVIVKKPKLENQEIEIKKEEPEHWEDSTESSKFRPSDVRNEVLKQPKIEPVSSSSLSSLAVYGSDSDISE</sequence>
<keyword evidence="3 8" id="KW-0479">Metal-binding</keyword>
<evidence type="ECO:0000256" key="7">
    <source>
        <dbReference type="ARBA" id="ARBA00023242"/>
    </source>
</evidence>
<evidence type="ECO:0000256" key="2">
    <source>
        <dbReference type="ARBA" id="ARBA00022664"/>
    </source>
</evidence>
<feature type="binding site" evidence="8">
    <location>
        <position position="45"/>
    </location>
    <ligand>
        <name>Zn(2+)</name>
        <dbReference type="ChEBI" id="CHEBI:29105"/>
    </ligand>
</feature>
<evidence type="ECO:0000256" key="4">
    <source>
        <dbReference type="ARBA" id="ARBA00022728"/>
    </source>
</evidence>
<dbReference type="Pfam" id="PF04502">
    <property type="entry name" value="Saf4_Yju2"/>
    <property type="match status" value="1"/>
</dbReference>
<feature type="binding site" evidence="8">
    <location>
        <position position="82"/>
    </location>
    <ligand>
        <name>Zn(2+)</name>
        <dbReference type="ChEBI" id="CHEBI:29105"/>
    </ligand>
</feature>
<comment type="subunit">
    <text evidence="8">Component of the spliceosome. Present in the activated B complex, the catalytically activated B* complex which catalyzes the branching, the catalytic step 1 C complex catalyzing the exon ligation, and the postcatalytic P complex containing the ligated exons (mRNA) and the excised lariat intron.</text>
</comment>
<feature type="compositionally biased region" description="Basic and acidic residues" evidence="9">
    <location>
        <begin position="278"/>
        <end position="313"/>
    </location>
</feature>
<accession>A0A914CCL8</accession>
<dbReference type="WBParaSite" id="ACRNAN_Path_834.g3200.t1">
    <property type="protein sequence ID" value="ACRNAN_Path_834.g3200.t1"/>
    <property type="gene ID" value="ACRNAN_Path_834.g3200"/>
</dbReference>
<reference evidence="11" key="1">
    <citation type="submission" date="2022-11" db="UniProtKB">
        <authorList>
            <consortium name="WormBaseParasite"/>
        </authorList>
    </citation>
    <scope>IDENTIFICATION</scope>
</reference>
<organism evidence="10 11">
    <name type="scientific">Acrobeloides nanus</name>
    <dbReference type="NCBI Taxonomy" id="290746"/>
    <lineage>
        <taxon>Eukaryota</taxon>
        <taxon>Metazoa</taxon>
        <taxon>Ecdysozoa</taxon>
        <taxon>Nematoda</taxon>
        <taxon>Chromadorea</taxon>
        <taxon>Rhabditida</taxon>
        <taxon>Tylenchina</taxon>
        <taxon>Cephalobomorpha</taxon>
        <taxon>Cephaloboidea</taxon>
        <taxon>Cephalobidae</taxon>
        <taxon>Acrobeloides</taxon>
    </lineage>
</organism>
<dbReference type="PANTHER" id="PTHR12111">
    <property type="entry name" value="SPLICING FACTOR YJU2"/>
    <property type="match status" value="1"/>
</dbReference>
<dbReference type="InterPro" id="IPR043701">
    <property type="entry name" value="Yju2"/>
</dbReference>
<keyword evidence="2" id="KW-0507">mRNA processing</keyword>
<keyword evidence="6" id="KW-0508">mRNA splicing</keyword>
<feature type="binding site" evidence="8">
    <location>
        <position position="85"/>
    </location>
    <ligand>
        <name>Zn(2+)</name>
        <dbReference type="ChEBI" id="CHEBI:29105"/>
    </ligand>
</feature>
<evidence type="ECO:0000256" key="1">
    <source>
        <dbReference type="ARBA" id="ARBA00004123"/>
    </source>
</evidence>
<keyword evidence="4 8" id="KW-0747">Spliceosome</keyword>
<evidence type="ECO:0000313" key="10">
    <source>
        <dbReference type="Proteomes" id="UP000887540"/>
    </source>
</evidence>
<name>A0A914CCL8_9BILA</name>